<dbReference type="Gene3D" id="1.10.10.60">
    <property type="entry name" value="Homeodomain-like"/>
    <property type="match status" value="2"/>
</dbReference>
<dbReference type="SUPFAM" id="SSF46689">
    <property type="entry name" value="Homeodomain-like"/>
    <property type="match status" value="2"/>
</dbReference>
<accession>A0A1R0ZJX7</accession>
<dbReference type="PANTHER" id="PTHR43280:SF28">
    <property type="entry name" value="HTH-TYPE TRANSCRIPTIONAL ACTIVATOR RHAS"/>
    <property type="match status" value="1"/>
</dbReference>
<proteinExistence type="predicted"/>
<comment type="caution">
    <text evidence="5">The sequence shown here is derived from an EMBL/GenBank/DDBJ whole genome shotgun (WGS) entry which is preliminary data.</text>
</comment>
<dbReference type="SMART" id="SM00342">
    <property type="entry name" value="HTH_ARAC"/>
    <property type="match status" value="1"/>
</dbReference>
<keyword evidence="2" id="KW-0238">DNA-binding</keyword>
<dbReference type="PROSITE" id="PS00041">
    <property type="entry name" value="HTH_ARAC_FAMILY_1"/>
    <property type="match status" value="1"/>
</dbReference>
<feature type="domain" description="HTH araC/xylS-type" evidence="4">
    <location>
        <begin position="192"/>
        <end position="290"/>
    </location>
</feature>
<dbReference type="SUPFAM" id="SSF51215">
    <property type="entry name" value="Regulatory protein AraC"/>
    <property type="match status" value="1"/>
</dbReference>
<dbReference type="GO" id="GO:0003700">
    <property type="term" value="F:DNA-binding transcription factor activity"/>
    <property type="evidence" value="ECO:0007669"/>
    <property type="project" value="InterPro"/>
</dbReference>
<evidence type="ECO:0000256" key="3">
    <source>
        <dbReference type="ARBA" id="ARBA00023163"/>
    </source>
</evidence>
<dbReference type="InterPro" id="IPR014710">
    <property type="entry name" value="RmlC-like_jellyroll"/>
</dbReference>
<dbReference type="Gene3D" id="2.60.120.10">
    <property type="entry name" value="Jelly Rolls"/>
    <property type="match status" value="1"/>
</dbReference>
<sequence length="312" mass="36084">MEWTDLFIDGSIALNQESIQVNGSDVSILIHYWGAQPDHYNNKPHQHSYFELCYIVNGEGEYMDDGHSFHITNGSLFLSRPFVKHQILSETGLEIIFVGFEIIKTKSTKKLIELFTNLEKTKKFIINNASQSPVVKLWTSILVMACDFYLLFNDCFQGLCSSFYSSIVGLFNEQQIKYKKNKEIRIYSSLVYQAKLYIHDNLSQSLKMSDVADFIHISERHLSRIFQDELGQSFSNYIKRERMRKASILLSDTDLTLKEISEMSGFKTVHYFTTVFSAEMGMPPGEFKRKLNQQTLLVPEYTETYLQSASIN</sequence>
<evidence type="ECO:0000259" key="4">
    <source>
        <dbReference type="PROSITE" id="PS01124"/>
    </source>
</evidence>
<dbReference type="OrthoDB" id="149040at2"/>
<evidence type="ECO:0000313" key="5">
    <source>
        <dbReference type="EMBL" id="OME71476.1"/>
    </source>
</evidence>
<name>A0A1R0ZJX7_9BACL</name>
<protein>
    <recommendedName>
        <fullName evidence="4">HTH araC/xylS-type domain-containing protein</fullName>
    </recommendedName>
</protein>
<dbReference type="PANTHER" id="PTHR43280">
    <property type="entry name" value="ARAC-FAMILY TRANSCRIPTIONAL REGULATOR"/>
    <property type="match status" value="1"/>
</dbReference>
<dbReference type="Pfam" id="PF12833">
    <property type="entry name" value="HTH_18"/>
    <property type="match status" value="1"/>
</dbReference>
<evidence type="ECO:0000256" key="2">
    <source>
        <dbReference type="ARBA" id="ARBA00023125"/>
    </source>
</evidence>
<evidence type="ECO:0000313" key="6">
    <source>
        <dbReference type="Proteomes" id="UP000187425"/>
    </source>
</evidence>
<organism evidence="5 6">
    <name type="scientific">Paenibacillus odorifer</name>
    <dbReference type="NCBI Taxonomy" id="189426"/>
    <lineage>
        <taxon>Bacteria</taxon>
        <taxon>Bacillati</taxon>
        <taxon>Bacillota</taxon>
        <taxon>Bacilli</taxon>
        <taxon>Bacillales</taxon>
        <taxon>Paenibacillaceae</taxon>
        <taxon>Paenibacillus</taxon>
    </lineage>
</organism>
<dbReference type="InterPro" id="IPR003313">
    <property type="entry name" value="AraC-bd"/>
</dbReference>
<dbReference type="InterPro" id="IPR037923">
    <property type="entry name" value="HTH-like"/>
</dbReference>
<dbReference type="InterPro" id="IPR018062">
    <property type="entry name" value="HTH_AraC-typ_CS"/>
</dbReference>
<dbReference type="GO" id="GO:0043565">
    <property type="term" value="F:sequence-specific DNA binding"/>
    <property type="evidence" value="ECO:0007669"/>
    <property type="project" value="InterPro"/>
</dbReference>
<dbReference type="AlphaFoldDB" id="A0A1R0ZJX7"/>
<dbReference type="EMBL" id="MPTW01000004">
    <property type="protein sequence ID" value="OME71476.1"/>
    <property type="molecule type" value="Genomic_DNA"/>
</dbReference>
<keyword evidence="3" id="KW-0804">Transcription</keyword>
<gene>
    <name evidence="5" type="ORF">BSK65_10540</name>
</gene>
<evidence type="ECO:0000256" key="1">
    <source>
        <dbReference type="ARBA" id="ARBA00023015"/>
    </source>
</evidence>
<dbReference type="Proteomes" id="UP000187425">
    <property type="component" value="Unassembled WGS sequence"/>
</dbReference>
<keyword evidence="1" id="KW-0805">Transcription regulation</keyword>
<dbReference type="Pfam" id="PF02311">
    <property type="entry name" value="AraC_binding"/>
    <property type="match status" value="1"/>
</dbReference>
<dbReference type="CDD" id="cd02208">
    <property type="entry name" value="cupin_RmlC-like"/>
    <property type="match status" value="1"/>
</dbReference>
<dbReference type="PROSITE" id="PS01124">
    <property type="entry name" value="HTH_ARAC_FAMILY_2"/>
    <property type="match status" value="1"/>
</dbReference>
<dbReference type="InterPro" id="IPR009057">
    <property type="entry name" value="Homeodomain-like_sf"/>
</dbReference>
<dbReference type="InterPro" id="IPR018060">
    <property type="entry name" value="HTH_AraC"/>
</dbReference>
<dbReference type="RefSeq" id="WP_076284380.1">
    <property type="nucleotide sequence ID" value="NZ_MPTW01000004.1"/>
</dbReference>
<reference evidence="5 6" key="1">
    <citation type="submission" date="2016-11" db="EMBL/GenBank/DDBJ databases">
        <title>Paenibacillus species isolates.</title>
        <authorList>
            <person name="Beno S.M."/>
        </authorList>
    </citation>
    <scope>NUCLEOTIDE SEQUENCE [LARGE SCALE GENOMIC DNA]</scope>
    <source>
        <strain evidence="5 6">FSL H7-0443</strain>
    </source>
</reference>